<accession>A0ABW4WX70</accession>
<dbReference type="EMBL" id="JBHUHV010000029">
    <property type="protein sequence ID" value="MFD2067249.1"/>
    <property type="molecule type" value="Genomic_DNA"/>
</dbReference>
<protein>
    <recommendedName>
        <fullName evidence="3">DUF3137 domain-containing protein</fullName>
    </recommendedName>
</protein>
<evidence type="ECO:0000313" key="1">
    <source>
        <dbReference type="EMBL" id="MFD2067249.1"/>
    </source>
</evidence>
<name>A0ABW4WX70_9BACT</name>
<organism evidence="1 2">
    <name type="scientific">Pontibacter silvestris</name>
    <dbReference type="NCBI Taxonomy" id="2305183"/>
    <lineage>
        <taxon>Bacteria</taxon>
        <taxon>Pseudomonadati</taxon>
        <taxon>Bacteroidota</taxon>
        <taxon>Cytophagia</taxon>
        <taxon>Cytophagales</taxon>
        <taxon>Hymenobacteraceae</taxon>
        <taxon>Pontibacter</taxon>
    </lineage>
</organism>
<sequence>MESIKQIKGETEAELWQKFAADLSAKDNVLKYSALLLQPGQETFFDIDIDLGGGFESGISTTRFRTALPATTALRFNIHEQDLLNEIGKVLGMEDIKLGYPEFDAAFIVQANNPNALKRLFAEESIRSILLKHPTAKLKLDTSSNPDAPDVYLSFSKNEAIVEITDLREIYHLLRYLTREILTLSA</sequence>
<dbReference type="RefSeq" id="WP_229960926.1">
    <property type="nucleotide sequence ID" value="NZ_JAJJWI010000009.1"/>
</dbReference>
<proteinExistence type="predicted"/>
<gene>
    <name evidence="1" type="ORF">ACFSKU_10170</name>
</gene>
<comment type="caution">
    <text evidence="1">The sequence shown here is derived from an EMBL/GenBank/DDBJ whole genome shotgun (WGS) entry which is preliminary data.</text>
</comment>
<evidence type="ECO:0000313" key="2">
    <source>
        <dbReference type="Proteomes" id="UP001597369"/>
    </source>
</evidence>
<dbReference type="Proteomes" id="UP001597369">
    <property type="component" value="Unassembled WGS sequence"/>
</dbReference>
<reference evidence="2" key="1">
    <citation type="journal article" date="2019" name="Int. J. Syst. Evol. Microbiol.">
        <title>The Global Catalogue of Microorganisms (GCM) 10K type strain sequencing project: providing services to taxonomists for standard genome sequencing and annotation.</title>
        <authorList>
            <consortium name="The Broad Institute Genomics Platform"/>
            <consortium name="The Broad Institute Genome Sequencing Center for Infectious Disease"/>
            <person name="Wu L."/>
            <person name="Ma J."/>
        </authorList>
    </citation>
    <scope>NUCLEOTIDE SEQUENCE [LARGE SCALE GENOMIC DNA]</scope>
    <source>
        <strain evidence="2">JCM 16545</strain>
    </source>
</reference>
<evidence type="ECO:0008006" key="3">
    <source>
        <dbReference type="Google" id="ProtNLM"/>
    </source>
</evidence>
<keyword evidence="2" id="KW-1185">Reference proteome</keyword>